<dbReference type="EMBL" id="FUFA01000004">
    <property type="protein sequence ID" value="SPM34358.1"/>
    <property type="molecule type" value="Genomic_DNA"/>
</dbReference>
<keyword evidence="8" id="KW-1185">Reference proteome</keyword>
<keyword evidence="4" id="KW-0720">Serine protease</keyword>
<dbReference type="SUPFAM" id="SSF50494">
    <property type="entry name" value="Trypsin-like serine proteases"/>
    <property type="match status" value="1"/>
</dbReference>
<evidence type="ECO:0000313" key="8">
    <source>
        <dbReference type="Proteomes" id="UP000240988"/>
    </source>
</evidence>
<comment type="similarity">
    <text evidence="1">Belongs to the peptidase S1 family.</text>
</comment>
<organism evidence="7 8">
    <name type="scientific">Mycobacterium rhizamassiliense</name>
    <dbReference type="NCBI Taxonomy" id="1841860"/>
    <lineage>
        <taxon>Bacteria</taxon>
        <taxon>Bacillati</taxon>
        <taxon>Actinomycetota</taxon>
        <taxon>Actinomycetes</taxon>
        <taxon>Mycobacteriales</taxon>
        <taxon>Mycobacteriaceae</taxon>
        <taxon>Mycobacterium</taxon>
    </lineage>
</organism>
<reference evidence="7 8" key="1">
    <citation type="submission" date="2017-01" db="EMBL/GenBank/DDBJ databases">
        <authorList>
            <consortium name="Urmite Genomes"/>
        </authorList>
    </citation>
    <scope>NUCLEOTIDE SEQUENCE [LARGE SCALE GENOMIC DNA]</scope>
    <source>
        <strain evidence="7 8">AB57</strain>
    </source>
</reference>
<evidence type="ECO:0000313" key="7">
    <source>
        <dbReference type="EMBL" id="SPM34358.1"/>
    </source>
</evidence>
<keyword evidence="2" id="KW-0645">Protease</keyword>
<evidence type="ECO:0000256" key="1">
    <source>
        <dbReference type="ARBA" id="ARBA00007664"/>
    </source>
</evidence>
<accession>A0A2U3NS66</accession>
<dbReference type="AlphaFoldDB" id="A0A2U3NS66"/>
<dbReference type="GO" id="GO:0006508">
    <property type="term" value="P:proteolysis"/>
    <property type="evidence" value="ECO:0007669"/>
    <property type="project" value="UniProtKB-KW"/>
</dbReference>
<keyword evidence="5" id="KW-1015">Disulfide bond</keyword>
<feature type="non-terminal residue" evidence="7">
    <location>
        <position position="1"/>
    </location>
</feature>
<keyword evidence="6" id="KW-0732">Signal</keyword>
<feature type="signal peptide" evidence="6">
    <location>
        <begin position="1"/>
        <end position="30"/>
    </location>
</feature>
<evidence type="ECO:0000256" key="3">
    <source>
        <dbReference type="ARBA" id="ARBA00022801"/>
    </source>
</evidence>
<evidence type="ECO:0000256" key="5">
    <source>
        <dbReference type="ARBA" id="ARBA00023157"/>
    </source>
</evidence>
<dbReference type="Gene3D" id="2.40.10.10">
    <property type="entry name" value="Trypsin-like serine proteases"/>
    <property type="match status" value="2"/>
</dbReference>
<dbReference type="Proteomes" id="UP000240988">
    <property type="component" value="Unassembled WGS sequence"/>
</dbReference>
<evidence type="ECO:0000256" key="2">
    <source>
        <dbReference type="ARBA" id="ARBA00022670"/>
    </source>
</evidence>
<dbReference type="CDD" id="cd21112">
    <property type="entry name" value="alphaLP-like"/>
    <property type="match status" value="1"/>
</dbReference>
<evidence type="ECO:0000256" key="6">
    <source>
        <dbReference type="SAM" id="SignalP"/>
    </source>
</evidence>
<feature type="chain" id="PRO_5015451884" evidence="6">
    <location>
        <begin position="31"/>
        <end position="218"/>
    </location>
</feature>
<dbReference type="STRING" id="1841860.GCA_900157375_02175"/>
<dbReference type="GO" id="GO:0004252">
    <property type="term" value="F:serine-type endopeptidase activity"/>
    <property type="evidence" value="ECO:0007669"/>
    <property type="project" value="InterPro"/>
</dbReference>
<protein>
    <submittedName>
        <fullName evidence="7">Trypsin</fullName>
    </submittedName>
</protein>
<sequence>VAGPWLRRLGLIGAVAMPVTVFVSIAPADAASPRPAPGMRVQDENMKCTASFAARGDDGDYYFITSGHCDPRDGSGWTYAQGVPLGTITASENEGGNIDAAIIRLDPSIGVPAGDIGGRPVHGVYASEDIKVGVPFCKLGSVTGETCGGVTKVRDDGVIEASVFSLNGDSGSPGYVKNLDGTVGAVGILTGSPDGDDNTSYFVPVSPLLAKWGLRLLP</sequence>
<dbReference type="InterPro" id="IPR001316">
    <property type="entry name" value="Pept_S1A_streptogrisin"/>
</dbReference>
<proteinExistence type="inferred from homology"/>
<evidence type="ECO:0000256" key="4">
    <source>
        <dbReference type="ARBA" id="ARBA00022825"/>
    </source>
</evidence>
<keyword evidence="3" id="KW-0378">Hydrolase</keyword>
<dbReference type="PRINTS" id="PR00861">
    <property type="entry name" value="ALYTICPTASE"/>
</dbReference>
<gene>
    <name evidence="7" type="ORF">MRAB57_2172</name>
</gene>
<dbReference type="InterPro" id="IPR009003">
    <property type="entry name" value="Peptidase_S1_PA"/>
</dbReference>
<name>A0A2U3NS66_9MYCO</name>
<dbReference type="InterPro" id="IPR043504">
    <property type="entry name" value="Peptidase_S1_PA_chymotrypsin"/>
</dbReference>